<name>D5SLX6_STRCL</name>
<organism evidence="2 3">
    <name type="scientific">Streptomyces clavuligerus</name>
    <dbReference type="NCBI Taxonomy" id="1901"/>
    <lineage>
        <taxon>Bacteria</taxon>
        <taxon>Bacillati</taxon>
        <taxon>Actinomycetota</taxon>
        <taxon>Actinomycetes</taxon>
        <taxon>Kitasatosporales</taxon>
        <taxon>Streptomycetaceae</taxon>
        <taxon>Streptomyces</taxon>
    </lineage>
</organism>
<dbReference type="AlphaFoldDB" id="D5SLX6"/>
<feature type="signal peptide" evidence="1">
    <location>
        <begin position="1"/>
        <end position="39"/>
    </location>
</feature>
<accession>D5SLX6</accession>
<evidence type="ECO:0000313" key="2">
    <source>
        <dbReference type="EMBL" id="EFG04919.2"/>
    </source>
</evidence>
<proteinExistence type="predicted"/>
<keyword evidence="3" id="KW-1185">Reference proteome</keyword>
<dbReference type="EMBL" id="CM000914">
    <property type="protein sequence ID" value="EFG04919.2"/>
    <property type="molecule type" value="Genomic_DNA"/>
</dbReference>
<protein>
    <recommendedName>
        <fullName evidence="4">Secreted protein</fullName>
    </recommendedName>
</protein>
<feature type="chain" id="PRO_5003076187" description="Secreted protein" evidence="1">
    <location>
        <begin position="40"/>
        <end position="131"/>
    </location>
</feature>
<keyword evidence="1" id="KW-0732">Signal</keyword>
<evidence type="ECO:0008006" key="4">
    <source>
        <dbReference type="Google" id="ProtNLM"/>
    </source>
</evidence>
<evidence type="ECO:0000256" key="1">
    <source>
        <dbReference type="SAM" id="SignalP"/>
    </source>
</evidence>
<evidence type="ECO:0000313" key="3">
    <source>
        <dbReference type="Proteomes" id="UP000002357"/>
    </source>
</evidence>
<sequence>MCARRGRMMKTISTGVRGAMATLLCAVAMCGLTQGQAVAVENSYADRAPIAVAESQAIGEASVFCRAGWHATGGGFALTSGYVYTTASGPAFEQGSSVPRGWRAQVRRNPGTPNLAIRNAGYVNVICAKDA</sequence>
<geneLocation type="plasmid" evidence="2 3">
    <name>pSCL4</name>
</geneLocation>
<reference evidence="2 3" key="1">
    <citation type="journal article" date="2010" name="Genome Biol. Evol.">
        <title>The sequence of a 1.8-mb bacterial linear plasmid reveals a rich evolutionary reservoir of secondary metabolic pathways.</title>
        <authorList>
            <person name="Medema M.H."/>
            <person name="Trefzer A."/>
            <person name="Kovalchuk A."/>
            <person name="van den Berg M."/>
            <person name="Mueller U."/>
            <person name="Heijne W."/>
            <person name="Wu L."/>
            <person name="Alam M.T."/>
            <person name="Ronning C.M."/>
            <person name="Nierman W.C."/>
            <person name="Bovenberg R.A.L."/>
            <person name="Breitling R."/>
            <person name="Takano E."/>
        </authorList>
    </citation>
    <scope>NUCLEOTIDE SEQUENCE [LARGE SCALE GENOMIC DNA]</scope>
    <source>
        <strain evidence="3">ATCC 27064 / DSM 738 / JCM 4710 / NBRC 13307 / NCIMB 12785 / NRRL 3585 / VKM Ac-602</strain>
        <plasmid evidence="2">pSCL4</plasmid>
    </source>
</reference>
<gene>
    <name evidence="2" type="ORF">SCLAV_p1437</name>
</gene>
<keyword evidence="2" id="KW-0614">Plasmid</keyword>
<dbReference type="Proteomes" id="UP000002357">
    <property type="component" value="Plasmid pSCL4"/>
</dbReference>